<dbReference type="Pfam" id="PF01252">
    <property type="entry name" value="Peptidase_A8"/>
    <property type="match status" value="1"/>
</dbReference>
<dbReference type="Proteomes" id="UP000027866">
    <property type="component" value="Unassembled WGS sequence"/>
</dbReference>
<evidence type="ECO:0000256" key="3">
    <source>
        <dbReference type="ARBA" id="ARBA00022670"/>
    </source>
</evidence>
<comment type="catalytic activity">
    <reaction evidence="9">
        <text>Release of signal peptides from bacterial membrane prolipoproteins. Hydrolyzes -Xaa-Yaa-Zaa-|-(S,diacylglyceryl)Cys-, in which Xaa is hydrophobic (preferably Leu), and Yaa (Ala or Ser) and Zaa (Gly or Ala) have small, neutral side chains.</text>
        <dbReference type="EC" id="3.4.23.36"/>
    </reaction>
</comment>
<evidence type="ECO:0000256" key="7">
    <source>
        <dbReference type="ARBA" id="ARBA00022989"/>
    </source>
</evidence>
<evidence type="ECO:0000256" key="9">
    <source>
        <dbReference type="HAMAP-Rule" id="MF_00161"/>
    </source>
</evidence>
<keyword evidence="8 9" id="KW-0472">Membrane</keyword>
<dbReference type="AlphaFoldDB" id="A0A074MYI2"/>
<evidence type="ECO:0000256" key="4">
    <source>
        <dbReference type="ARBA" id="ARBA00022692"/>
    </source>
</evidence>
<dbReference type="PANTHER" id="PTHR33695:SF1">
    <property type="entry name" value="LIPOPROTEIN SIGNAL PEPTIDASE"/>
    <property type="match status" value="1"/>
</dbReference>
<evidence type="ECO:0000256" key="8">
    <source>
        <dbReference type="ARBA" id="ARBA00023136"/>
    </source>
</evidence>
<feature type="transmembrane region" description="Helical" evidence="9">
    <location>
        <begin position="95"/>
        <end position="113"/>
    </location>
</feature>
<proteinExistence type="inferred from homology"/>
<dbReference type="EC" id="3.4.23.36" evidence="9"/>
<dbReference type="GO" id="GO:0005886">
    <property type="term" value="C:plasma membrane"/>
    <property type="evidence" value="ECO:0007669"/>
    <property type="project" value="UniProtKB-SubCell"/>
</dbReference>
<comment type="pathway">
    <text evidence="9">Protein modification; lipoprotein biosynthesis (signal peptide cleavage).</text>
</comment>
<dbReference type="RefSeq" id="WP_034905885.1">
    <property type="nucleotide sequence ID" value="NZ_CP017057.1"/>
</dbReference>
<evidence type="ECO:0000256" key="10">
    <source>
        <dbReference type="RuleBase" id="RU004181"/>
    </source>
</evidence>
<keyword evidence="6 9" id="KW-0378">Hydrolase</keyword>
<reference evidence="11 12" key="1">
    <citation type="submission" date="2014-04" db="EMBL/GenBank/DDBJ databases">
        <title>A comprehensive comparison of genomes of Erythrobacter spp. Strains.</title>
        <authorList>
            <person name="Zheng Q."/>
        </authorList>
    </citation>
    <scope>NUCLEOTIDE SEQUENCE [LARGE SCALE GENOMIC DNA]</scope>
    <source>
        <strain evidence="11 12">DSM 8509</strain>
    </source>
</reference>
<comment type="function">
    <text evidence="9">This protein specifically catalyzes the removal of signal peptides from prolipoproteins.</text>
</comment>
<keyword evidence="2 9" id="KW-1003">Cell membrane</keyword>
<dbReference type="KEGG" id="elq:Ga0102493_111047"/>
<dbReference type="UniPathway" id="UPA00665"/>
<evidence type="ECO:0000256" key="1">
    <source>
        <dbReference type="ARBA" id="ARBA00006139"/>
    </source>
</evidence>
<name>A0A074MYI2_9SPHN</name>
<dbReference type="NCBIfam" id="TIGR00077">
    <property type="entry name" value="lspA"/>
    <property type="match status" value="1"/>
</dbReference>
<dbReference type="PATRIC" id="fig|39960.10.peg.114"/>
<comment type="caution">
    <text evidence="9">Lacks conserved residue(s) required for the propagation of feature annotation.</text>
</comment>
<dbReference type="InterPro" id="IPR001872">
    <property type="entry name" value="Peptidase_A8"/>
</dbReference>
<evidence type="ECO:0000256" key="5">
    <source>
        <dbReference type="ARBA" id="ARBA00022750"/>
    </source>
</evidence>
<feature type="active site" evidence="9">
    <location>
        <position position="142"/>
    </location>
</feature>
<dbReference type="PRINTS" id="PR00781">
    <property type="entry name" value="LIPOSIGPTASE"/>
</dbReference>
<organism evidence="11 12">
    <name type="scientific">Erythrobacter litoralis</name>
    <dbReference type="NCBI Taxonomy" id="39960"/>
    <lineage>
        <taxon>Bacteria</taxon>
        <taxon>Pseudomonadati</taxon>
        <taxon>Pseudomonadota</taxon>
        <taxon>Alphaproteobacteria</taxon>
        <taxon>Sphingomonadales</taxon>
        <taxon>Erythrobacteraceae</taxon>
        <taxon>Erythrobacter/Porphyrobacter group</taxon>
        <taxon>Erythrobacter</taxon>
    </lineage>
</organism>
<sequence>MSQATTRNRLIGLGIAAFIAAVDQAVKWLVVGPLELRQVRHIDLLPFFDLTYTENRGVSLGMLQATNMEMRWLLVLLTAGIALVVFVWMMRERKLADIAALALILGGAIGNIVDRWDLGYVIDYADFHIGTFRPFLIFNIADAAITIGVVIILARSLLVREKDDNSEKPRPFEAGETEQ</sequence>
<evidence type="ECO:0000313" key="11">
    <source>
        <dbReference type="EMBL" id="KEO90667.1"/>
    </source>
</evidence>
<dbReference type="GO" id="GO:0006508">
    <property type="term" value="P:proteolysis"/>
    <property type="evidence" value="ECO:0007669"/>
    <property type="project" value="UniProtKB-KW"/>
</dbReference>
<dbReference type="PANTHER" id="PTHR33695">
    <property type="entry name" value="LIPOPROTEIN SIGNAL PEPTIDASE"/>
    <property type="match status" value="1"/>
</dbReference>
<dbReference type="HAMAP" id="MF_00161">
    <property type="entry name" value="LspA"/>
    <property type="match status" value="1"/>
</dbReference>
<gene>
    <name evidence="9" type="primary">lspA</name>
    <name evidence="11" type="ORF">EH32_02270</name>
</gene>
<keyword evidence="5 9" id="KW-0064">Aspartyl protease</keyword>
<comment type="similarity">
    <text evidence="1 9 10">Belongs to the peptidase A8 family.</text>
</comment>
<comment type="caution">
    <text evidence="11">The sequence shown here is derived from an EMBL/GenBank/DDBJ whole genome shotgun (WGS) entry which is preliminary data.</text>
</comment>
<feature type="transmembrane region" description="Helical" evidence="9">
    <location>
        <begin position="70"/>
        <end position="88"/>
    </location>
</feature>
<evidence type="ECO:0000313" key="12">
    <source>
        <dbReference type="Proteomes" id="UP000027866"/>
    </source>
</evidence>
<keyword evidence="7 9" id="KW-1133">Transmembrane helix</keyword>
<keyword evidence="3 9" id="KW-0645">Protease</keyword>
<protein>
    <recommendedName>
        <fullName evidence="9">Lipoprotein signal peptidase</fullName>
        <ecNumber evidence="9">3.4.23.36</ecNumber>
    </recommendedName>
    <alternativeName>
        <fullName evidence="9">Prolipoprotein signal peptidase</fullName>
    </alternativeName>
    <alternativeName>
        <fullName evidence="9">Signal peptidase II</fullName>
        <shortName evidence="9">SPase II</shortName>
    </alternativeName>
</protein>
<dbReference type="GO" id="GO:0004190">
    <property type="term" value="F:aspartic-type endopeptidase activity"/>
    <property type="evidence" value="ECO:0007669"/>
    <property type="project" value="UniProtKB-UniRule"/>
</dbReference>
<dbReference type="EMBL" id="JMIX01000012">
    <property type="protein sequence ID" value="KEO90667.1"/>
    <property type="molecule type" value="Genomic_DNA"/>
</dbReference>
<keyword evidence="4 9" id="KW-0812">Transmembrane</keyword>
<keyword evidence="12" id="KW-1185">Reference proteome</keyword>
<accession>A0A074MYI2</accession>
<evidence type="ECO:0000256" key="6">
    <source>
        <dbReference type="ARBA" id="ARBA00022801"/>
    </source>
</evidence>
<evidence type="ECO:0000256" key="2">
    <source>
        <dbReference type="ARBA" id="ARBA00022475"/>
    </source>
</evidence>
<feature type="transmembrane region" description="Helical" evidence="9">
    <location>
        <begin position="133"/>
        <end position="154"/>
    </location>
</feature>
<comment type="subcellular location">
    <subcellularLocation>
        <location evidence="9">Cell membrane</location>
        <topology evidence="9">Multi-pass membrane protein</topology>
    </subcellularLocation>
</comment>
<feature type="active site" evidence="9">
    <location>
        <position position="123"/>
    </location>
</feature>